<name>A0AAE0Y653_9GAST</name>
<organism evidence="2 3">
    <name type="scientific">Elysia crispata</name>
    <name type="common">lettuce slug</name>
    <dbReference type="NCBI Taxonomy" id="231223"/>
    <lineage>
        <taxon>Eukaryota</taxon>
        <taxon>Metazoa</taxon>
        <taxon>Spiralia</taxon>
        <taxon>Lophotrochozoa</taxon>
        <taxon>Mollusca</taxon>
        <taxon>Gastropoda</taxon>
        <taxon>Heterobranchia</taxon>
        <taxon>Euthyneura</taxon>
        <taxon>Panpulmonata</taxon>
        <taxon>Sacoglossa</taxon>
        <taxon>Placobranchoidea</taxon>
        <taxon>Plakobranchidae</taxon>
        <taxon>Elysia</taxon>
    </lineage>
</organism>
<protein>
    <submittedName>
        <fullName evidence="2">Uncharacterized protein</fullName>
    </submittedName>
</protein>
<dbReference type="AlphaFoldDB" id="A0AAE0Y653"/>
<accession>A0AAE0Y653</accession>
<dbReference type="Proteomes" id="UP001283361">
    <property type="component" value="Unassembled WGS sequence"/>
</dbReference>
<sequence>MLTASRQRPWNLSCQPSAPLEEKMEVSPTTPPSATEEGVQRRTKNRFGKLGSHCLPPWFETTKEKQRKSVLAKYEAAPNDIREGLDYRLASDKQGLCHCAVEFFIAKANSWDDKKDDWKGKLQGFRGHHNLSLRTAEDTSLARAIGFNRPAVQRFYDNL</sequence>
<comment type="caution">
    <text evidence="2">The sequence shown here is derived from an EMBL/GenBank/DDBJ whole genome shotgun (WGS) entry which is preliminary data.</text>
</comment>
<dbReference type="EMBL" id="JAWDGP010006922">
    <property type="protein sequence ID" value="KAK3732933.1"/>
    <property type="molecule type" value="Genomic_DNA"/>
</dbReference>
<reference evidence="2" key="1">
    <citation type="journal article" date="2023" name="G3 (Bethesda)">
        <title>A reference genome for the long-term kleptoplast-retaining sea slug Elysia crispata morphotype clarki.</title>
        <authorList>
            <person name="Eastman K.E."/>
            <person name="Pendleton A.L."/>
            <person name="Shaikh M.A."/>
            <person name="Suttiyut T."/>
            <person name="Ogas R."/>
            <person name="Tomko P."/>
            <person name="Gavelis G."/>
            <person name="Widhalm J.R."/>
            <person name="Wisecaver J.H."/>
        </authorList>
    </citation>
    <scope>NUCLEOTIDE SEQUENCE</scope>
    <source>
        <strain evidence="2">ECLA1</strain>
    </source>
</reference>
<gene>
    <name evidence="2" type="ORF">RRG08_002544</name>
</gene>
<feature type="compositionally biased region" description="Polar residues" evidence="1">
    <location>
        <begin position="1"/>
        <end position="16"/>
    </location>
</feature>
<evidence type="ECO:0000313" key="2">
    <source>
        <dbReference type="EMBL" id="KAK3732933.1"/>
    </source>
</evidence>
<keyword evidence="3" id="KW-1185">Reference proteome</keyword>
<feature type="region of interest" description="Disordered" evidence="1">
    <location>
        <begin position="1"/>
        <end position="41"/>
    </location>
</feature>
<evidence type="ECO:0000256" key="1">
    <source>
        <dbReference type="SAM" id="MobiDB-lite"/>
    </source>
</evidence>
<evidence type="ECO:0000313" key="3">
    <source>
        <dbReference type="Proteomes" id="UP001283361"/>
    </source>
</evidence>
<proteinExistence type="predicted"/>